<keyword evidence="6" id="KW-0547">Nucleotide-binding</keyword>
<comment type="subcellular location">
    <subcellularLocation>
        <location evidence="1">Cytoplasm</location>
    </subcellularLocation>
</comment>
<keyword evidence="4" id="KW-0433">Leucine-rich repeat</keyword>
<accession>S8DV61</accession>
<dbReference type="GO" id="GO:0005524">
    <property type="term" value="F:ATP binding"/>
    <property type="evidence" value="ECO:0007669"/>
    <property type="project" value="UniProtKB-KW"/>
</dbReference>
<dbReference type="InterPro" id="IPR036388">
    <property type="entry name" value="WH-like_DNA-bd_sf"/>
</dbReference>
<comment type="caution">
    <text evidence="10">The sequence shown here is derived from an EMBL/GenBank/DDBJ whole genome shotgun (WGS) entry which is preliminary data.</text>
</comment>
<dbReference type="Gene3D" id="1.10.10.10">
    <property type="entry name" value="Winged helix-like DNA-binding domain superfamily/Winged helix DNA-binding domain"/>
    <property type="match status" value="1"/>
</dbReference>
<evidence type="ECO:0000313" key="11">
    <source>
        <dbReference type="Proteomes" id="UP000015453"/>
    </source>
</evidence>
<evidence type="ECO:0000256" key="7">
    <source>
        <dbReference type="ARBA" id="ARBA00022821"/>
    </source>
</evidence>
<sequence length="366" mass="41544">MAGMCEGLPLAVVVIADFLKQVEKTKRAWEEIANTNNMVKDSEFKEVFSLVYHHLPHHLKSCLLYFGAFSNNKEISVYKTVKLWVAEGFLKQIPNKTHEEVAVEYIKELVSWNLIFVGRRVDGSIKTIIVHDLLNEVCLIFAKEEHFLVSINASSMPTTQHVDVPSFDEASEAEGFPCEGVLDLSRASAYRFFLDVKSAPHLSFVEDEAIKASSFLKCYMARTDNESHVLENLHTLLYLRGSSCAPDFFAKTPNLKKLGISLCCHFLRDEDSWRLLCLRVFDDEHCPFSELEEIGRLMPGMGGGFPLAVVVIAGFLKQISVSKVVKLWVAEGFLKQIRREKDDIQLSRFLHKSLEGKMYLFVLDDA</sequence>
<feature type="domain" description="Disease resistance protein winged helix" evidence="9">
    <location>
        <begin position="69"/>
        <end position="137"/>
    </location>
</feature>
<evidence type="ECO:0000256" key="3">
    <source>
        <dbReference type="ARBA" id="ARBA00022490"/>
    </source>
</evidence>
<evidence type="ECO:0000256" key="4">
    <source>
        <dbReference type="ARBA" id="ARBA00022614"/>
    </source>
</evidence>
<dbReference type="InterPro" id="IPR044974">
    <property type="entry name" value="Disease_R_plants"/>
</dbReference>
<dbReference type="InterPro" id="IPR058922">
    <property type="entry name" value="WHD_DRP"/>
</dbReference>
<evidence type="ECO:0000256" key="5">
    <source>
        <dbReference type="ARBA" id="ARBA00022737"/>
    </source>
</evidence>
<keyword evidence="5" id="KW-0677">Repeat</keyword>
<dbReference type="EMBL" id="AUSU01003326">
    <property type="protein sequence ID" value="EPS67053.1"/>
    <property type="molecule type" value="Genomic_DNA"/>
</dbReference>
<dbReference type="PANTHER" id="PTHR23155:SF1152">
    <property type="entry name" value="AAA+ ATPASE DOMAIN-CONTAINING PROTEIN"/>
    <property type="match status" value="1"/>
</dbReference>
<dbReference type="AlphaFoldDB" id="S8DV61"/>
<comment type="similarity">
    <text evidence="2">Belongs to the disease resistance NB-LRR family.</text>
</comment>
<keyword evidence="8" id="KW-0067">ATP-binding</keyword>
<dbReference type="InterPro" id="IPR042197">
    <property type="entry name" value="Apaf_helical"/>
</dbReference>
<organism evidence="10 11">
    <name type="scientific">Genlisea aurea</name>
    <dbReference type="NCBI Taxonomy" id="192259"/>
    <lineage>
        <taxon>Eukaryota</taxon>
        <taxon>Viridiplantae</taxon>
        <taxon>Streptophyta</taxon>
        <taxon>Embryophyta</taxon>
        <taxon>Tracheophyta</taxon>
        <taxon>Spermatophyta</taxon>
        <taxon>Magnoliopsida</taxon>
        <taxon>eudicotyledons</taxon>
        <taxon>Gunneridae</taxon>
        <taxon>Pentapetalae</taxon>
        <taxon>asterids</taxon>
        <taxon>lamiids</taxon>
        <taxon>Lamiales</taxon>
        <taxon>Lentibulariaceae</taxon>
        <taxon>Genlisea</taxon>
    </lineage>
</organism>
<evidence type="ECO:0000256" key="1">
    <source>
        <dbReference type="ARBA" id="ARBA00004496"/>
    </source>
</evidence>
<evidence type="ECO:0000256" key="2">
    <source>
        <dbReference type="ARBA" id="ARBA00008894"/>
    </source>
</evidence>
<dbReference type="GO" id="GO:0043531">
    <property type="term" value="F:ADP binding"/>
    <property type="evidence" value="ECO:0007669"/>
    <property type="project" value="InterPro"/>
</dbReference>
<proteinExistence type="inferred from homology"/>
<dbReference type="FunFam" id="1.10.10.10:FF:000322">
    <property type="entry name" value="Probable disease resistance protein At1g63360"/>
    <property type="match status" value="1"/>
</dbReference>
<name>S8DV61_9LAMI</name>
<gene>
    <name evidence="10" type="ORF">M569_07723</name>
</gene>
<evidence type="ECO:0000313" key="10">
    <source>
        <dbReference type="EMBL" id="EPS67053.1"/>
    </source>
</evidence>
<evidence type="ECO:0000256" key="6">
    <source>
        <dbReference type="ARBA" id="ARBA00022741"/>
    </source>
</evidence>
<dbReference type="InterPro" id="IPR027417">
    <property type="entry name" value="P-loop_NTPase"/>
</dbReference>
<keyword evidence="7" id="KW-0611">Plant defense</keyword>
<dbReference type="Proteomes" id="UP000015453">
    <property type="component" value="Unassembled WGS sequence"/>
</dbReference>
<dbReference type="PANTHER" id="PTHR23155">
    <property type="entry name" value="DISEASE RESISTANCE PROTEIN RP"/>
    <property type="match status" value="1"/>
</dbReference>
<dbReference type="Pfam" id="PF23559">
    <property type="entry name" value="WHD_DRP"/>
    <property type="match status" value="1"/>
</dbReference>
<reference evidence="10 11" key="1">
    <citation type="journal article" date="2013" name="BMC Genomics">
        <title>The miniature genome of a carnivorous plant Genlisea aurea contains a low number of genes and short non-coding sequences.</title>
        <authorList>
            <person name="Leushkin E.V."/>
            <person name="Sutormin R.A."/>
            <person name="Nabieva E.R."/>
            <person name="Penin A.A."/>
            <person name="Kondrashov A.S."/>
            <person name="Logacheva M.D."/>
        </authorList>
    </citation>
    <scope>NUCLEOTIDE SEQUENCE [LARGE SCALE GENOMIC DNA]</scope>
</reference>
<dbReference type="OrthoDB" id="1304313at2759"/>
<dbReference type="SUPFAM" id="SSF52540">
    <property type="entry name" value="P-loop containing nucleoside triphosphate hydrolases"/>
    <property type="match status" value="2"/>
</dbReference>
<dbReference type="GO" id="GO:0098542">
    <property type="term" value="P:defense response to other organism"/>
    <property type="evidence" value="ECO:0007669"/>
    <property type="project" value="TreeGrafter"/>
</dbReference>
<keyword evidence="11" id="KW-1185">Reference proteome</keyword>
<dbReference type="Gene3D" id="1.10.8.430">
    <property type="entry name" value="Helical domain of apoptotic protease-activating factors"/>
    <property type="match status" value="1"/>
</dbReference>
<evidence type="ECO:0000256" key="8">
    <source>
        <dbReference type="ARBA" id="ARBA00022840"/>
    </source>
</evidence>
<dbReference type="GO" id="GO:0005737">
    <property type="term" value="C:cytoplasm"/>
    <property type="evidence" value="ECO:0007669"/>
    <property type="project" value="UniProtKB-SubCell"/>
</dbReference>
<keyword evidence="3" id="KW-0963">Cytoplasm</keyword>
<evidence type="ECO:0000259" key="9">
    <source>
        <dbReference type="Pfam" id="PF23559"/>
    </source>
</evidence>
<protein>
    <recommendedName>
        <fullName evidence="9">Disease resistance protein winged helix domain-containing protein</fullName>
    </recommendedName>
</protein>